<accession>A0A6G1JJF2</accession>
<feature type="region of interest" description="Disordered" evidence="1">
    <location>
        <begin position="708"/>
        <end position="727"/>
    </location>
</feature>
<sequence>MLFISSKPTERNAAIPNLTLTLKKKVVLLKRRVLYPLRKNTLEDVQKQLDRLLENLQIIIQALQLDTATHFHDQTLIKTGAINDEITLVRRRQIYQTELLEHVDEAVETHSTRFSHHASRIETVVHGQTLRMGDIAEQINQLCMSVDRIGQAINHTQHLPPPKMLKDSCDAYKETFQAVQGAPNAPRNSQLFPTKHSLSHLVCSCPENARRRLPTSSQRWFSTFRVDESKHRPGCPFALPSQRTVILGVRMRACLGALRYLVEANLEWSNRSLSPRLLSRNIVSTTQNPGFQLIATFFDLEFRGSPELFPSAIITTMESLMTLFQEKRISAHDVNEIGDSVFHAFFLAIGVWFEQRMVGPNCFAPYISHIQTACRFFCDNNFDMNEKNWYERTPLDSSLGRVWSTILTRPSDSLNILVEVPIVREMEYSLTPQENAFYTFGNYSDIYNKDRFREGCENSALAKAVFRRSQPELQQCLERPDRAIAEAEAPIILHLAVDWPFGLQILLHHGFAGCSHPALDGYSPLDWAILRKNPDSVEMLSHYSAFLTQWTWWLALCSENQKIIGAIVVALFHGSRCSQEKPSSSGATSVADYCTPYHQREVTAEAAQALFNAGFKDVDFNSPTQGTPLWCHASRFAAFSDGLVLRWFTERGARVDHIHPKWNTMPLQLVAERFVVRLIYDDVNNWRYRQQNIWHTNSTRDKLNVSQTLASHSPSEVDGHNSDELGENEDGSYVLDLDIMESFRVVLRVVFQNRSTDQCTCRCAVNGCSAVSSSLKVVRSMVCKEPMEVVQHQKRALYEILTNILESTHHSKICVPALRTMTFDALRLTHTCHDHGHAPDYFGYDPELPLTGTEIQDVQHVEGKDLDFLEDLLEEFEDAWDAWNGKFLQFLDDYWSVCMEEILVEREAPMTDEVKVLEDIGVIVRQYGPELPFRDEERPKLNAWERFERQVEAIMKGEAFDGELRHRYHY</sequence>
<evidence type="ECO:0000313" key="2">
    <source>
        <dbReference type="EMBL" id="KAF2690684.1"/>
    </source>
</evidence>
<organism evidence="2 3">
    <name type="scientific">Lentithecium fluviatile CBS 122367</name>
    <dbReference type="NCBI Taxonomy" id="1168545"/>
    <lineage>
        <taxon>Eukaryota</taxon>
        <taxon>Fungi</taxon>
        <taxon>Dikarya</taxon>
        <taxon>Ascomycota</taxon>
        <taxon>Pezizomycotina</taxon>
        <taxon>Dothideomycetes</taxon>
        <taxon>Pleosporomycetidae</taxon>
        <taxon>Pleosporales</taxon>
        <taxon>Massarineae</taxon>
        <taxon>Lentitheciaceae</taxon>
        <taxon>Lentithecium</taxon>
    </lineage>
</organism>
<dbReference type="Gene3D" id="1.25.40.20">
    <property type="entry name" value="Ankyrin repeat-containing domain"/>
    <property type="match status" value="1"/>
</dbReference>
<protein>
    <submittedName>
        <fullName evidence="2">Uncharacterized protein</fullName>
    </submittedName>
</protein>
<evidence type="ECO:0000313" key="3">
    <source>
        <dbReference type="Proteomes" id="UP000799291"/>
    </source>
</evidence>
<dbReference type="OrthoDB" id="1577640at2759"/>
<dbReference type="Proteomes" id="UP000799291">
    <property type="component" value="Unassembled WGS sequence"/>
</dbReference>
<evidence type="ECO:0000256" key="1">
    <source>
        <dbReference type="SAM" id="MobiDB-lite"/>
    </source>
</evidence>
<dbReference type="AlphaFoldDB" id="A0A6G1JJF2"/>
<dbReference type="InterPro" id="IPR036770">
    <property type="entry name" value="Ankyrin_rpt-contain_sf"/>
</dbReference>
<keyword evidence="3" id="KW-1185">Reference proteome</keyword>
<dbReference type="EMBL" id="MU005570">
    <property type="protein sequence ID" value="KAF2690684.1"/>
    <property type="molecule type" value="Genomic_DNA"/>
</dbReference>
<proteinExistence type="predicted"/>
<gene>
    <name evidence="2" type="ORF">K458DRAFT_61621</name>
</gene>
<reference evidence="2" key="1">
    <citation type="journal article" date="2020" name="Stud. Mycol.">
        <title>101 Dothideomycetes genomes: a test case for predicting lifestyles and emergence of pathogens.</title>
        <authorList>
            <person name="Haridas S."/>
            <person name="Albert R."/>
            <person name="Binder M."/>
            <person name="Bloem J."/>
            <person name="Labutti K."/>
            <person name="Salamov A."/>
            <person name="Andreopoulos B."/>
            <person name="Baker S."/>
            <person name="Barry K."/>
            <person name="Bills G."/>
            <person name="Bluhm B."/>
            <person name="Cannon C."/>
            <person name="Castanera R."/>
            <person name="Culley D."/>
            <person name="Daum C."/>
            <person name="Ezra D."/>
            <person name="Gonzalez J."/>
            <person name="Henrissat B."/>
            <person name="Kuo A."/>
            <person name="Liang C."/>
            <person name="Lipzen A."/>
            <person name="Lutzoni F."/>
            <person name="Magnuson J."/>
            <person name="Mondo S."/>
            <person name="Nolan M."/>
            <person name="Ohm R."/>
            <person name="Pangilinan J."/>
            <person name="Park H.-J."/>
            <person name="Ramirez L."/>
            <person name="Alfaro M."/>
            <person name="Sun H."/>
            <person name="Tritt A."/>
            <person name="Yoshinaga Y."/>
            <person name="Zwiers L.-H."/>
            <person name="Turgeon B."/>
            <person name="Goodwin S."/>
            <person name="Spatafora J."/>
            <person name="Crous P."/>
            <person name="Grigoriev I."/>
        </authorList>
    </citation>
    <scope>NUCLEOTIDE SEQUENCE</scope>
    <source>
        <strain evidence="2">CBS 122367</strain>
    </source>
</reference>
<name>A0A6G1JJF2_9PLEO</name>